<dbReference type="Pfam" id="PF00293">
    <property type="entry name" value="NUDIX"/>
    <property type="match status" value="1"/>
</dbReference>
<evidence type="ECO:0000259" key="7">
    <source>
        <dbReference type="PROSITE" id="PS51462"/>
    </source>
</evidence>
<dbReference type="Proteomes" id="UP000307790">
    <property type="component" value="Unassembled WGS sequence"/>
</dbReference>
<evidence type="ECO:0000313" key="8">
    <source>
        <dbReference type="EMBL" id="TLU67740.1"/>
    </source>
</evidence>
<keyword evidence="4" id="KW-0378">Hydrolase</keyword>
<dbReference type="PANTHER" id="PTHR12992:SF11">
    <property type="entry name" value="MITOCHONDRIAL COENZYME A DIPHOSPHATASE NUDT8"/>
    <property type="match status" value="1"/>
</dbReference>
<dbReference type="InterPro" id="IPR000086">
    <property type="entry name" value="NUDIX_hydrolase_dom"/>
</dbReference>
<dbReference type="PROSITE" id="PS51462">
    <property type="entry name" value="NUDIX"/>
    <property type="match status" value="1"/>
</dbReference>
<evidence type="ECO:0000256" key="5">
    <source>
        <dbReference type="ARBA" id="ARBA00022842"/>
    </source>
</evidence>
<keyword evidence="3" id="KW-0479">Metal-binding</keyword>
<evidence type="ECO:0000256" key="4">
    <source>
        <dbReference type="ARBA" id="ARBA00022801"/>
    </source>
</evidence>
<organism evidence="8 9">
    <name type="scientific">Thalassotalea litorea</name>
    <dbReference type="NCBI Taxonomy" id="2020715"/>
    <lineage>
        <taxon>Bacteria</taxon>
        <taxon>Pseudomonadati</taxon>
        <taxon>Pseudomonadota</taxon>
        <taxon>Gammaproteobacteria</taxon>
        <taxon>Alteromonadales</taxon>
        <taxon>Colwelliaceae</taxon>
        <taxon>Thalassotalea</taxon>
    </lineage>
</organism>
<name>A0A5R9IQC9_9GAMM</name>
<dbReference type="GO" id="GO:0046872">
    <property type="term" value="F:metal ion binding"/>
    <property type="evidence" value="ECO:0007669"/>
    <property type="project" value="UniProtKB-KW"/>
</dbReference>
<evidence type="ECO:0000256" key="2">
    <source>
        <dbReference type="ARBA" id="ARBA00001946"/>
    </source>
</evidence>
<evidence type="ECO:0000256" key="1">
    <source>
        <dbReference type="ARBA" id="ARBA00001936"/>
    </source>
</evidence>
<dbReference type="SUPFAM" id="SSF55811">
    <property type="entry name" value="Nudix"/>
    <property type="match status" value="1"/>
</dbReference>
<comment type="caution">
    <text evidence="8">The sequence shown here is derived from an EMBL/GenBank/DDBJ whole genome shotgun (WGS) entry which is preliminary data.</text>
</comment>
<comment type="cofactor">
    <cofactor evidence="2">
        <name>Mg(2+)</name>
        <dbReference type="ChEBI" id="CHEBI:18420"/>
    </cofactor>
</comment>
<dbReference type="PANTHER" id="PTHR12992">
    <property type="entry name" value="NUDIX HYDROLASE"/>
    <property type="match status" value="1"/>
</dbReference>
<dbReference type="GO" id="GO:0010945">
    <property type="term" value="F:coenzyme A diphosphatase activity"/>
    <property type="evidence" value="ECO:0007669"/>
    <property type="project" value="InterPro"/>
</dbReference>
<dbReference type="OrthoDB" id="9802805at2"/>
<protein>
    <submittedName>
        <fullName evidence="8">CoA pyrophosphatase</fullName>
    </submittedName>
</protein>
<dbReference type="NCBIfam" id="NF007980">
    <property type="entry name" value="PRK10707.1"/>
    <property type="match status" value="1"/>
</dbReference>
<dbReference type="EMBL" id="VCBC01000002">
    <property type="protein sequence ID" value="TLU67740.1"/>
    <property type="molecule type" value="Genomic_DNA"/>
</dbReference>
<reference evidence="8 9" key="1">
    <citation type="submission" date="2019-05" db="EMBL/GenBank/DDBJ databases">
        <title>Genome sequences of Thalassotalea litorea 1K03283.</title>
        <authorList>
            <person name="Zhang D."/>
        </authorList>
    </citation>
    <scope>NUCLEOTIDE SEQUENCE [LARGE SCALE GENOMIC DNA]</scope>
    <source>
        <strain evidence="8 9">MCCC 1K03283</strain>
    </source>
</reference>
<sequence length="184" mass="20827">MQRFSLASLTTSCQEFRYPGKLKDASVLIPLQQTERGLEVILTRRADHLYHHPGQVSFPGGKCEAVDVDVIATALRESHEEVGILHRDVEILGQLRQYHTITGYLITPVVGFIPPQYPFKIDANEVAEVFSVPLSHFLDETNHLPVTVSRRGMTHKIYFMPYMTYNIWGATAAIIKDLVLHLKS</sequence>
<keyword evidence="6" id="KW-0464">Manganese</keyword>
<dbReference type="CDD" id="cd03426">
    <property type="entry name" value="NUDIX_CoAse_Nudt7"/>
    <property type="match status" value="1"/>
</dbReference>
<proteinExistence type="predicted"/>
<comment type="cofactor">
    <cofactor evidence="1">
        <name>Mn(2+)</name>
        <dbReference type="ChEBI" id="CHEBI:29035"/>
    </cofactor>
</comment>
<evidence type="ECO:0000313" key="9">
    <source>
        <dbReference type="Proteomes" id="UP000307790"/>
    </source>
</evidence>
<keyword evidence="5" id="KW-0460">Magnesium</keyword>
<evidence type="ECO:0000256" key="6">
    <source>
        <dbReference type="ARBA" id="ARBA00023211"/>
    </source>
</evidence>
<dbReference type="Gene3D" id="3.90.79.10">
    <property type="entry name" value="Nucleoside Triphosphate Pyrophosphohydrolase"/>
    <property type="match status" value="1"/>
</dbReference>
<keyword evidence="9" id="KW-1185">Reference proteome</keyword>
<dbReference type="InterPro" id="IPR015797">
    <property type="entry name" value="NUDIX_hydrolase-like_dom_sf"/>
</dbReference>
<dbReference type="AlphaFoldDB" id="A0A5R9IQC9"/>
<accession>A0A5R9IQC9</accession>
<feature type="domain" description="Nudix hydrolase" evidence="7">
    <location>
        <begin position="22"/>
        <end position="154"/>
    </location>
</feature>
<evidence type="ECO:0000256" key="3">
    <source>
        <dbReference type="ARBA" id="ARBA00022723"/>
    </source>
</evidence>
<gene>
    <name evidence="8" type="ORF">FE810_00820</name>
</gene>
<dbReference type="InterPro" id="IPR045121">
    <property type="entry name" value="CoAse"/>
</dbReference>